<comment type="caution">
    <text evidence="1">The sequence shown here is derived from an EMBL/GenBank/DDBJ whole genome shotgun (WGS) entry which is preliminary data.</text>
</comment>
<keyword evidence="1" id="KW-0808">Transferase</keyword>
<evidence type="ECO:0000313" key="2">
    <source>
        <dbReference type="Proteomes" id="UP000541109"/>
    </source>
</evidence>
<organism evidence="1 2">
    <name type="scientific">Stappia albiluteola</name>
    <dbReference type="NCBI Taxonomy" id="2758565"/>
    <lineage>
        <taxon>Bacteria</taxon>
        <taxon>Pseudomonadati</taxon>
        <taxon>Pseudomonadota</taxon>
        <taxon>Alphaproteobacteria</taxon>
        <taxon>Hyphomicrobiales</taxon>
        <taxon>Stappiaceae</taxon>
        <taxon>Stappia</taxon>
    </lineage>
</organism>
<protein>
    <submittedName>
        <fullName evidence="1">Sulfotransferase family 2 domain-containing protein</fullName>
    </submittedName>
</protein>
<dbReference type="Gene3D" id="3.40.50.300">
    <property type="entry name" value="P-loop containing nucleotide triphosphate hydrolases"/>
    <property type="match status" value="1"/>
</dbReference>
<gene>
    <name evidence="1" type="ORF">H2509_15510</name>
</gene>
<accession>A0A839AHC3</accession>
<dbReference type="Pfam" id="PF03567">
    <property type="entry name" value="Sulfotransfer_2"/>
    <property type="match status" value="1"/>
</dbReference>
<proteinExistence type="predicted"/>
<dbReference type="InterPro" id="IPR027417">
    <property type="entry name" value="P-loop_NTPase"/>
</dbReference>
<dbReference type="SUPFAM" id="SSF52540">
    <property type="entry name" value="P-loop containing nucleoside triphosphate hydrolases"/>
    <property type="match status" value="1"/>
</dbReference>
<name>A0A839AHC3_9HYPH</name>
<dbReference type="AlphaFoldDB" id="A0A839AHC3"/>
<reference evidence="1 2" key="1">
    <citation type="submission" date="2020-07" db="EMBL/GenBank/DDBJ databases">
        <title>Stappia sp., F7233, whole genome shotgun sequencing project.</title>
        <authorList>
            <person name="Jiang S."/>
            <person name="Liu Z.W."/>
            <person name="Du Z.J."/>
        </authorList>
    </citation>
    <scope>NUCLEOTIDE SEQUENCE [LARGE SCALE GENOMIC DNA]</scope>
    <source>
        <strain evidence="1 2">F7233</strain>
    </source>
</reference>
<dbReference type="GO" id="GO:0016020">
    <property type="term" value="C:membrane"/>
    <property type="evidence" value="ECO:0007669"/>
    <property type="project" value="InterPro"/>
</dbReference>
<evidence type="ECO:0000313" key="1">
    <source>
        <dbReference type="EMBL" id="MBA5778535.1"/>
    </source>
</evidence>
<dbReference type="Proteomes" id="UP000541109">
    <property type="component" value="Unassembled WGS sequence"/>
</dbReference>
<dbReference type="InterPro" id="IPR005331">
    <property type="entry name" value="Sulfotransferase"/>
</dbReference>
<dbReference type="GO" id="GO:0008146">
    <property type="term" value="F:sulfotransferase activity"/>
    <property type="evidence" value="ECO:0007669"/>
    <property type="project" value="InterPro"/>
</dbReference>
<dbReference type="EMBL" id="JACFXV010000063">
    <property type="protein sequence ID" value="MBA5778535.1"/>
    <property type="molecule type" value="Genomic_DNA"/>
</dbReference>
<keyword evidence="2" id="KW-1185">Reference proteome</keyword>
<sequence length="269" mass="30375">MQSARKAITKRYMRIRYRIRELFEGSASRRVIFVHIPRCGGSTVNDYFKTRLGSGDSGRVILLNDAERGTDWEARLAQARSARFVGGHFGGETLDAIRGDAFVFTFIRSPLERLISTFVYSSAFRHPDRRLCANSFEEFLDAPTADVLQAADNLQVRQLAVAVDYQDAMRVPRERWLELAIRRLSGFDHVGIVEDYDTHMRAILDKLRMDRPASIRAVNTSLQEMRRSGVSADLPDLTPAAIALAKPFVELDQELYDMFRGGTAKAGLV</sequence>